<dbReference type="Proteomes" id="UP000185781">
    <property type="component" value="Unassembled WGS sequence"/>
</dbReference>
<sequence length="77" mass="9028">MTYKMTPKLLKYKNVKSITDKGSTYFDIVDIKKNHPDLKIDTDKVTLINNIKVIKAKYVSECTEFDKNIKNVFKKKI</sequence>
<accession>A0A1N7KI38</accession>
<protein>
    <submittedName>
        <fullName evidence="1">Uncharacterized protein</fullName>
    </submittedName>
</protein>
<gene>
    <name evidence="1" type="ORF">SAMN05421785_101501</name>
</gene>
<organism evidence="1 2">
    <name type="scientific">Chryseobacterium gambrini</name>
    <dbReference type="NCBI Taxonomy" id="373672"/>
    <lineage>
        <taxon>Bacteria</taxon>
        <taxon>Pseudomonadati</taxon>
        <taxon>Bacteroidota</taxon>
        <taxon>Flavobacteriia</taxon>
        <taxon>Flavobacteriales</taxon>
        <taxon>Weeksellaceae</taxon>
        <taxon>Chryseobacterium group</taxon>
        <taxon>Chryseobacterium</taxon>
    </lineage>
</organism>
<name>A0A1N7KI38_9FLAO</name>
<reference evidence="1 2" key="1">
    <citation type="submission" date="2017-01" db="EMBL/GenBank/DDBJ databases">
        <authorList>
            <person name="Mah S.A."/>
            <person name="Swanson W.J."/>
            <person name="Moy G.W."/>
            <person name="Vacquier V.D."/>
        </authorList>
    </citation>
    <scope>NUCLEOTIDE SEQUENCE [LARGE SCALE GENOMIC DNA]</scope>
    <source>
        <strain evidence="1 2">DSM 18014</strain>
    </source>
</reference>
<dbReference type="EMBL" id="FTOV01000001">
    <property type="protein sequence ID" value="SIS61100.1"/>
    <property type="molecule type" value="Genomic_DNA"/>
</dbReference>
<dbReference type="AlphaFoldDB" id="A0A1N7KI38"/>
<evidence type="ECO:0000313" key="1">
    <source>
        <dbReference type="EMBL" id="SIS61100.1"/>
    </source>
</evidence>
<evidence type="ECO:0000313" key="2">
    <source>
        <dbReference type="Proteomes" id="UP000185781"/>
    </source>
</evidence>
<proteinExistence type="predicted"/>